<dbReference type="GeneID" id="76208640"/>
<sequence length="880" mass="100118">MKFCSNCDTKLSQNFEDVGGPWVCPKCNPERVVPKRPTYGMNYSGITKSCSKGCGAQIYWDDQFKSDSGKFIPIDTRTDEPHICDDPAESEYFPDEIKKYAQPKEPKPESKITLPAEILFDVKKIPQSLVDEDRIIREIVQGHKEESLAIIHYEKMFSPEPEKIPVQSLKDVLSENILKGIEKYGFSGLLPFQEESIRSILNGNNSIISAPTGSGKTEAFCIPILQKISQEEQPGVFALFVYPLNALIDDQVSKISQLIDRCGLKNKVAAYSIHGGQSSDYKDMIISDASKKSLIIATNFDFINYHLILQDKKWNELFKNARIIVMDEAHSYTSFHGSNVYHVLNRMKRYMDDVQFVGSSATLDNSKEFFSSMFDLPEDSFSYIKSKIRRKHDMHMFFIMPRKYGQRTTMEMLASICYKNKSTQLIFSNSHNDSEFLASNVEVANDGIRIQIHRGGLDQNNRKLYESQMKAGELDALSCTPTLELGIDIGHVDVVISAFKNEYDSFVQRIGRAGRMGQKSYAICVFDPDDAACHYFARHIDDYLSQDHVIPINKKNPIISDKHLESIEIEKAAATESDKSQFFDFANSINLRGTSGEIAIYFNSKKIGTRGIPVGYYQLHQNAIYHFNKQNYEVTSLIKSQNGARAYLKRSYEKQKRTIPIVRTTILETSERNATHRDITIKSKTLSLRYGIIELSRTITGYVKGNYNESSENFETHNGTSISSWRNFNWKSRHSSVSIAIPPEFILKSNPESKSQIASDSRLHTITHVFINAAKIITKSESNDIDAYYENGMIYLYDNSSDGFNGCSKIIYDDFEKILNTCYSLLCDCDCPADPNQKKLVQQGDNWGGCPKCTFTTNYCVTKNKELSKKDAKDFFQFFH</sequence>
<comment type="caution">
    <text evidence="5">The sequence shown here is derived from an EMBL/GenBank/DDBJ whole genome shotgun (WGS) entry which is preliminary data.</text>
</comment>
<evidence type="ECO:0000313" key="6">
    <source>
        <dbReference type="Proteomes" id="UP000245829"/>
    </source>
</evidence>
<dbReference type="SUPFAM" id="SSF52540">
    <property type="entry name" value="P-loop containing nucleoside triphosphate hydrolases"/>
    <property type="match status" value="1"/>
</dbReference>
<dbReference type="InterPro" id="IPR011545">
    <property type="entry name" value="DEAD/DEAH_box_helicase_dom"/>
</dbReference>
<dbReference type="PANTHER" id="PTHR47957">
    <property type="entry name" value="ATP-DEPENDENT HELICASE HRQ1"/>
    <property type="match status" value="1"/>
</dbReference>
<dbReference type="InterPro" id="IPR001650">
    <property type="entry name" value="Helicase_C-like"/>
</dbReference>
<dbReference type="InterPro" id="IPR014001">
    <property type="entry name" value="Helicase_ATP-bd"/>
</dbReference>
<name>A0A2S2KRJ7_9ARCH</name>
<evidence type="ECO:0000256" key="1">
    <source>
        <dbReference type="ARBA" id="ARBA00022741"/>
    </source>
</evidence>
<dbReference type="PANTHER" id="PTHR47957:SF3">
    <property type="entry name" value="ATP-DEPENDENT HELICASE HRQ1"/>
    <property type="match status" value="1"/>
</dbReference>
<dbReference type="OrthoDB" id="33870at2157"/>
<dbReference type="GO" id="GO:0006289">
    <property type="term" value="P:nucleotide-excision repair"/>
    <property type="evidence" value="ECO:0007669"/>
    <property type="project" value="TreeGrafter"/>
</dbReference>
<feature type="domain" description="Helicase ATP-binding" evidence="3">
    <location>
        <begin position="197"/>
        <end position="381"/>
    </location>
</feature>
<keyword evidence="2" id="KW-0067">ATP-binding</keyword>
<keyword evidence="5" id="KW-0347">Helicase</keyword>
<evidence type="ECO:0000259" key="4">
    <source>
        <dbReference type="PROSITE" id="PS51194"/>
    </source>
</evidence>
<dbReference type="EMBL" id="BGKI01000004">
    <property type="protein sequence ID" value="GBH34234.1"/>
    <property type="molecule type" value="Genomic_DNA"/>
</dbReference>
<gene>
    <name evidence="5" type="ORF">NZNM25_10250</name>
</gene>
<dbReference type="Pfam" id="PF00271">
    <property type="entry name" value="Helicase_C"/>
    <property type="match status" value="1"/>
</dbReference>
<protein>
    <submittedName>
        <fullName evidence="5">ATP-dependent helicase</fullName>
    </submittedName>
</protein>
<dbReference type="GO" id="GO:0005524">
    <property type="term" value="F:ATP binding"/>
    <property type="evidence" value="ECO:0007669"/>
    <property type="project" value="UniProtKB-KW"/>
</dbReference>
<proteinExistence type="predicted"/>
<evidence type="ECO:0000259" key="3">
    <source>
        <dbReference type="PROSITE" id="PS51192"/>
    </source>
</evidence>
<dbReference type="SMART" id="SM00487">
    <property type="entry name" value="DEXDc"/>
    <property type="match status" value="1"/>
</dbReference>
<dbReference type="GO" id="GO:0003676">
    <property type="term" value="F:nucleic acid binding"/>
    <property type="evidence" value="ECO:0007669"/>
    <property type="project" value="InterPro"/>
</dbReference>
<feature type="domain" description="Helicase C-terminal" evidence="4">
    <location>
        <begin position="409"/>
        <end position="558"/>
    </location>
</feature>
<dbReference type="GO" id="GO:0043138">
    <property type="term" value="F:3'-5' DNA helicase activity"/>
    <property type="evidence" value="ECO:0007669"/>
    <property type="project" value="TreeGrafter"/>
</dbReference>
<dbReference type="InterPro" id="IPR018973">
    <property type="entry name" value="MZB"/>
</dbReference>
<keyword evidence="5" id="KW-0378">Hydrolase</keyword>
<dbReference type="Pfam" id="PF00270">
    <property type="entry name" value="DEAD"/>
    <property type="match status" value="1"/>
</dbReference>
<evidence type="ECO:0000256" key="2">
    <source>
        <dbReference type="ARBA" id="ARBA00022840"/>
    </source>
</evidence>
<dbReference type="Pfam" id="PF09369">
    <property type="entry name" value="MZB"/>
    <property type="match status" value="1"/>
</dbReference>
<dbReference type="PROSITE" id="PS51194">
    <property type="entry name" value="HELICASE_CTER"/>
    <property type="match status" value="1"/>
</dbReference>
<accession>A0A2S2KRJ7</accession>
<dbReference type="PROSITE" id="PS51192">
    <property type="entry name" value="HELICASE_ATP_BIND_1"/>
    <property type="match status" value="1"/>
</dbReference>
<dbReference type="GO" id="GO:0036297">
    <property type="term" value="P:interstrand cross-link repair"/>
    <property type="evidence" value="ECO:0007669"/>
    <property type="project" value="TreeGrafter"/>
</dbReference>
<dbReference type="Gene3D" id="3.40.50.300">
    <property type="entry name" value="P-loop containing nucleotide triphosphate hydrolases"/>
    <property type="match status" value="2"/>
</dbReference>
<reference evidence="5 6" key="1">
    <citation type="submission" date="2018-05" db="EMBL/GenBank/DDBJ databases">
        <title>genome sequencing of Nitrosopumilus sp. NM25.</title>
        <authorList>
            <person name="Mori K."/>
            <person name="Nakagawa T."/>
        </authorList>
    </citation>
    <scope>NUCLEOTIDE SEQUENCE [LARGE SCALE GENOMIC DNA]</scope>
    <source>
        <strain evidence="5 6">NM25</strain>
    </source>
</reference>
<keyword evidence="1" id="KW-0547">Nucleotide-binding</keyword>
<keyword evidence="6" id="KW-1185">Reference proteome</keyword>
<dbReference type="InterPro" id="IPR027417">
    <property type="entry name" value="P-loop_NTPase"/>
</dbReference>
<dbReference type="SMART" id="SM00490">
    <property type="entry name" value="HELICc"/>
    <property type="match status" value="1"/>
</dbReference>
<dbReference type="RefSeq" id="WP_200829060.1">
    <property type="nucleotide sequence ID" value="NZ_AP026695.1"/>
</dbReference>
<dbReference type="AlphaFoldDB" id="A0A2S2KRJ7"/>
<evidence type="ECO:0000313" key="5">
    <source>
        <dbReference type="EMBL" id="GBH34234.1"/>
    </source>
</evidence>
<organism evidence="5 6">
    <name type="scientific">Nitrosopumilus zosterae</name>
    <dbReference type="NCBI Taxonomy" id="718286"/>
    <lineage>
        <taxon>Archaea</taxon>
        <taxon>Nitrososphaerota</taxon>
        <taxon>Nitrososphaeria</taxon>
        <taxon>Nitrosopumilales</taxon>
        <taxon>Nitrosopumilaceae</taxon>
        <taxon>Nitrosopumilus</taxon>
    </lineage>
</organism>
<dbReference type="Proteomes" id="UP000245829">
    <property type="component" value="Unassembled WGS sequence"/>
</dbReference>